<organism evidence="1 2">
    <name type="scientific">Methylocystis parvus</name>
    <dbReference type="NCBI Taxonomy" id="134"/>
    <lineage>
        <taxon>Bacteria</taxon>
        <taxon>Pseudomonadati</taxon>
        <taxon>Pseudomonadota</taxon>
        <taxon>Alphaproteobacteria</taxon>
        <taxon>Hyphomicrobiales</taxon>
        <taxon>Methylocystaceae</taxon>
        <taxon>Methylocystis</taxon>
    </lineage>
</organism>
<sequence length="76" mass="8466">MNDGTNDDMDGLADPFSYEDLVSQRAMAFYHVARLTDTVQDEAVKELCLTMLRKLNASIRAPSTAELRTIEGSKAR</sequence>
<dbReference type="Proteomes" id="UP000422569">
    <property type="component" value="Chromosome"/>
</dbReference>
<dbReference type="RefSeq" id="WP_154419891.1">
    <property type="nucleotide sequence ID" value="NZ_CP044331.1"/>
</dbReference>
<dbReference type="EMBL" id="CP044331">
    <property type="protein sequence ID" value="QGM97830.1"/>
    <property type="molecule type" value="Genomic_DNA"/>
</dbReference>
<reference evidence="1 2" key="1">
    <citation type="submission" date="2019-09" db="EMBL/GenBank/DDBJ databases">
        <title>Isolation and complete genome sequencing of Methylocystis species.</title>
        <authorList>
            <person name="Rumah B.L."/>
            <person name="Stead C.E."/>
            <person name="Stevens B.C."/>
            <person name="Minton N.P."/>
            <person name="Grosse-Honebrink A."/>
            <person name="Zhang Y."/>
        </authorList>
    </citation>
    <scope>NUCLEOTIDE SEQUENCE [LARGE SCALE GENOMIC DNA]</scope>
    <source>
        <strain evidence="1 2">BRCS2</strain>
    </source>
</reference>
<dbReference type="AlphaFoldDB" id="A0A6B8MAZ5"/>
<protein>
    <submittedName>
        <fullName evidence="1">Uncharacterized protein</fullName>
    </submittedName>
</protein>
<accession>A0A6B8MAZ5</accession>
<gene>
    <name evidence="1" type="ORF">F7D14_10365</name>
</gene>
<evidence type="ECO:0000313" key="1">
    <source>
        <dbReference type="EMBL" id="QGM97830.1"/>
    </source>
</evidence>
<name>A0A6B8MAZ5_9HYPH</name>
<keyword evidence="2" id="KW-1185">Reference proteome</keyword>
<dbReference type="KEGG" id="mpar:F7D14_10365"/>
<proteinExistence type="predicted"/>
<evidence type="ECO:0000313" key="2">
    <source>
        <dbReference type="Proteomes" id="UP000422569"/>
    </source>
</evidence>